<gene>
    <name evidence="2" type="ORF">T9R20_04055</name>
</gene>
<evidence type="ECO:0000313" key="3">
    <source>
        <dbReference type="Proteomes" id="UP001324533"/>
    </source>
</evidence>
<reference evidence="2 3" key="1">
    <citation type="submission" date="2023-06" db="EMBL/GenBank/DDBJ databases">
        <title>Rock-solubilizing bacteria, Microbacterium invictum, promotes re-establishment of vegetation in rocky wasteland by accelerating rock bio-weathering and reshaping soil bacterial community.</title>
        <authorList>
            <person name="Liu C."/>
        </authorList>
    </citation>
    <scope>NUCLEOTIDE SEQUENCE [LARGE SCALE GENOMIC DNA]</scope>
    <source>
        <strain evidence="2 3">X-18</strain>
    </source>
</reference>
<dbReference type="EMBL" id="CP139779">
    <property type="protein sequence ID" value="WQB71149.1"/>
    <property type="molecule type" value="Genomic_DNA"/>
</dbReference>
<proteinExistence type="predicted"/>
<protein>
    <recommendedName>
        <fullName evidence="4">Nucleotide exchange factor GrpE</fullName>
    </recommendedName>
</protein>
<name>A0ABZ0VDE6_9MICO</name>
<dbReference type="RefSeq" id="WP_322411267.1">
    <property type="nucleotide sequence ID" value="NZ_CP139779.1"/>
</dbReference>
<feature type="compositionally biased region" description="Basic and acidic residues" evidence="1">
    <location>
        <begin position="15"/>
        <end position="29"/>
    </location>
</feature>
<dbReference type="Proteomes" id="UP001324533">
    <property type="component" value="Chromosome"/>
</dbReference>
<evidence type="ECO:0000313" key="2">
    <source>
        <dbReference type="EMBL" id="WQB71149.1"/>
    </source>
</evidence>
<feature type="region of interest" description="Disordered" evidence="1">
    <location>
        <begin position="1"/>
        <end position="40"/>
    </location>
</feature>
<organism evidence="2 3">
    <name type="scientific">Microbacterium invictum</name>
    <dbReference type="NCBI Taxonomy" id="515415"/>
    <lineage>
        <taxon>Bacteria</taxon>
        <taxon>Bacillati</taxon>
        <taxon>Actinomycetota</taxon>
        <taxon>Actinomycetes</taxon>
        <taxon>Micrococcales</taxon>
        <taxon>Microbacteriaceae</taxon>
        <taxon>Microbacterium</taxon>
    </lineage>
</organism>
<keyword evidence="3" id="KW-1185">Reference proteome</keyword>
<accession>A0ABZ0VDE6</accession>
<sequence>MSDPNKPSQAEGEDPDRPADGEVLPREGHPSQAEGEDPDA</sequence>
<evidence type="ECO:0008006" key="4">
    <source>
        <dbReference type="Google" id="ProtNLM"/>
    </source>
</evidence>
<evidence type="ECO:0000256" key="1">
    <source>
        <dbReference type="SAM" id="MobiDB-lite"/>
    </source>
</evidence>